<dbReference type="SMART" id="SM00448">
    <property type="entry name" value="REC"/>
    <property type="match status" value="1"/>
</dbReference>
<name>A0A317ZGH6_9BACT</name>
<dbReference type="CDD" id="cd00082">
    <property type="entry name" value="HisKA"/>
    <property type="match status" value="1"/>
</dbReference>
<evidence type="ECO:0000259" key="6">
    <source>
        <dbReference type="PROSITE" id="PS50110"/>
    </source>
</evidence>
<dbReference type="PROSITE" id="PS50109">
    <property type="entry name" value="HIS_KIN"/>
    <property type="match status" value="1"/>
</dbReference>
<dbReference type="PANTHER" id="PTHR43719:SF28">
    <property type="entry name" value="PEROXIDE STRESS-ACTIVATED HISTIDINE KINASE MAK1-RELATED"/>
    <property type="match status" value="1"/>
</dbReference>
<dbReference type="CDD" id="cd17546">
    <property type="entry name" value="REC_hyHK_CKI1_RcsC-like"/>
    <property type="match status" value="1"/>
</dbReference>
<sequence>MFATLSHELRTPLNGLLGIAQMLNQERNDDDLEAIEGCARHMLSVITAMLNHSKIQSEWEDLPEYREWVSPFELMEQIKRHLSFRAGLRGLSIQLEHQDRVTRLRGDYDHLKNIVENAILGSLECVSLVNIPSGTKPLTISWECSDGEMRIRMRNPYENYSEDRRKNIRTAGGLTTGENHSRIKMEYLYWAVSSLLLEKYRGAMFSRPDEVSGGVETLISFEMESMKASPTEKMPIGGLSFETKTKPLKAVKQLPMSLSILVAEDDPIARSLMSTVLKNMGQEATFATNGREVLDLVSQSNSSYDMILMDIDMPIMDGVSAAIALRNGESGEFGTKVPIVAVTAFNTLSDESKFKRAGMNYFLPKPVKLRNLREVILEVVRQDKNIS</sequence>
<evidence type="ECO:0000256" key="3">
    <source>
        <dbReference type="ARBA" id="ARBA00022553"/>
    </source>
</evidence>
<dbReference type="SUPFAM" id="SSF52172">
    <property type="entry name" value="CheY-like"/>
    <property type="match status" value="1"/>
</dbReference>
<dbReference type="Pfam" id="PF00072">
    <property type="entry name" value="Response_reg"/>
    <property type="match status" value="1"/>
</dbReference>
<keyword evidence="8" id="KW-1185">Reference proteome</keyword>
<feature type="domain" description="Histidine kinase" evidence="5">
    <location>
        <begin position="4"/>
        <end position="225"/>
    </location>
</feature>
<evidence type="ECO:0000256" key="2">
    <source>
        <dbReference type="ARBA" id="ARBA00012438"/>
    </source>
</evidence>
<dbReference type="InterPro" id="IPR036097">
    <property type="entry name" value="HisK_dim/P_sf"/>
</dbReference>
<dbReference type="Proteomes" id="UP000247099">
    <property type="component" value="Unassembled WGS sequence"/>
</dbReference>
<evidence type="ECO:0000313" key="7">
    <source>
        <dbReference type="EMBL" id="PXA04666.1"/>
    </source>
</evidence>
<dbReference type="InterPro" id="IPR003661">
    <property type="entry name" value="HisK_dim/P_dom"/>
</dbReference>
<evidence type="ECO:0000256" key="1">
    <source>
        <dbReference type="ARBA" id="ARBA00000085"/>
    </source>
</evidence>
<feature type="modified residue" description="4-aspartylphosphate" evidence="4">
    <location>
        <position position="310"/>
    </location>
</feature>
<dbReference type="InterPro" id="IPR001789">
    <property type="entry name" value="Sig_transdc_resp-reg_receiver"/>
</dbReference>
<dbReference type="PANTHER" id="PTHR43719">
    <property type="entry name" value="TWO-COMPONENT HISTIDINE KINASE"/>
    <property type="match status" value="1"/>
</dbReference>
<reference evidence="7 8" key="1">
    <citation type="submission" date="2018-05" db="EMBL/GenBank/DDBJ databases">
        <title>Coraliomargarita sinensis sp. nov., isolated from a marine solar saltern.</title>
        <authorList>
            <person name="Zhou L.Y."/>
        </authorList>
    </citation>
    <scope>NUCLEOTIDE SEQUENCE [LARGE SCALE GENOMIC DNA]</scope>
    <source>
        <strain evidence="7 8">WN38</strain>
    </source>
</reference>
<dbReference type="AlphaFoldDB" id="A0A317ZGH6"/>
<organism evidence="7 8">
    <name type="scientific">Coraliomargarita sinensis</name>
    <dbReference type="NCBI Taxonomy" id="2174842"/>
    <lineage>
        <taxon>Bacteria</taxon>
        <taxon>Pseudomonadati</taxon>
        <taxon>Verrucomicrobiota</taxon>
        <taxon>Opitutia</taxon>
        <taxon>Puniceicoccales</taxon>
        <taxon>Coraliomargaritaceae</taxon>
        <taxon>Coraliomargarita</taxon>
    </lineage>
</organism>
<dbReference type="PROSITE" id="PS50110">
    <property type="entry name" value="RESPONSE_REGULATORY"/>
    <property type="match status" value="1"/>
</dbReference>
<dbReference type="EMBL" id="QHJQ01000003">
    <property type="protein sequence ID" value="PXA04666.1"/>
    <property type="molecule type" value="Genomic_DNA"/>
</dbReference>
<dbReference type="Pfam" id="PF00512">
    <property type="entry name" value="HisKA"/>
    <property type="match status" value="1"/>
</dbReference>
<dbReference type="EC" id="2.7.13.3" evidence="2"/>
<dbReference type="InParanoid" id="A0A317ZGH6"/>
<evidence type="ECO:0000256" key="4">
    <source>
        <dbReference type="PROSITE-ProRule" id="PRU00169"/>
    </source>
</evidence>
<dbReference type="InterPro" id="IPR050956">
    <property type="entry name" value="2C_system_His_kinase"/>
</dbReference>
<protein>
    <recommendedName>
        <fullName evidence="2">histidine kinase</fullName>
        <ecNumber evidence="2">2.7.13.3</ecNumber>
    </recommendedName>
</protein>
<dbReference type="SUPFAM" id="SSF47384">
    <property type="entry name" value="Homodimeric domain of signal transducing histidine kinase"/>
    <property type="match status" value="1"/>
</dbReference>
<evidence type="ECO:0000259" key="5">
    <source>
        <dbReference type="PROSITE" id="PS50109"/>
    </source>
</evidence>
<dbReference type="SMART" id="SM00388">
    <property type="entry name" value="HisKA"/>
    <property type="match status" value="1"/>
</dbReference>
<proteinExistence type="predicted"/>
<dbReference type="InterPro" id="IPR005467">
    <property type="entry name" value="His_kinase_dom"/>
</dbReference>
<dbReference type="Gene3D" id="3.40.50.2300">
    <property type="match status" value="1"/>
</dbReference>
<dbReference type="GO" id="GO:0000155">
    <property type="term" value="F:phosphorelay sensor kinase activity"/>
    <property type="evidence" value="ECO:0007669"/>
    <property type="project" value="InterPro"/>
</dbReference>
<evidence type="ECO:0000313" key="8">
    <source>
        <dbReference type="Proteomes" id="UP000247099"/>
    </source>
</evidence>
<gene>
    <name evidence="7" type="ORF">DDZ13_05705</name>
</gene>
<dbReference type="Gene3D" id="1.10.287.130">
    <property type="match status" value="1"/>
</dbReference>
<keyword evidence="3 4" id="KW-0597">Phosphoprotein</keyword>
<comment type="caution">
    <text evidence="7">The sequence shown here is derived from an EMBL/GenBank/DDBJ whole genome shotgun (WGS) entry which is preliminary data.</text>
</comment>
<comment type="catalytic activity">
    <reaction evidence="1">
        <text>ATP + protein L-histidine = ADP + protein N-phospho-L-histidine.</text>
        <dbReference type="EC" id="2.7.13.3"/>
    </reaction>
</comment>
<feature type="domain" description="Response regulatory" evidence="6">
    <location>
        <begin position="259"/>
        <end position="380"/>
    </location>
</feature>
<dbReference type="InterPro" id="IPR011006">
    <property type="entry name" value="CheY-like_superfamily"/>
</dbReference>
<accession>A0A317ZGH6</accession>